<proteinExistence type="predicted"/>
<evidence type="ECO:0000313" key="2">
    <source>
        <dbReference type="Proteomes" id="UP000249547"/>
    </source>
</evidence>
<name>A0A327QRB8_9BACT</name>
<keyword evidence="2" id="KW-1185">Reference proteome</keyword>
<dbReference type="EMBL" id="QLLL01000003">
    <property type="protein sequence ID" value="RAJ06791.1"/>
    <property type="molecule type" value="Genomic_DNA"/>
</dbReference>
<organism evidence="1 2">
    <name type="scientific">Chitinophaga skermanii</name>
    <dbReference type="NCBI Taxonomy" id="331697"/>
    <lineage>
        <taxon>Bacteria</taxon>
        <taxon>Pseudomonadati</taxon>
        <taxon>Bacteroidota</taxon>
        <taxon>Chitinophagia</taxon>
        <taxon>Chitinophagales</taxon>
        <taxon>Chitinophagaceae</taxon>
        <taxon>Chitinophaga</taxon>
    </lineage>
</organism>
<protein>
    <submittedName>
        <fullName evidence="1">Uncharacterized protein</fullName>
    </submittedName>
</protein>
<dbReference type="AlphaFoldDB" id="A0A327QRB8"/>
<accession>A0A327QRB8</accession>
<reference evidence="1 2" key="1">
    <citation type="submission" date="2018-06" db="EMBL/GenBank/DDBJ databases">
        <title>Genomic Encyclopedia of Archaeal and Bacterial Type Strains, Phase II (KMG-II): from individual species to whole genera.</title>
        <authorList>
            <person name="Goeker M."/>
        </authorList>
    </citation>
    <scope>NUCLEOTIDE SEQUENCE [LARGE SCALE GENOMIC DNA]</scope>
    <source>
        <strain evidence="1 2">DSM 23857</strain>
    </source>
</reference>
<comment type="caution">
    <text evidence="1">The sequence shown here is derived from an EMBL/GenBank/DDBJ whole genome shotgun (WGS) entry which is preliminary data.</text>
</comment>
<gene>
    <name evidence="1" type="ORF">LX64_01918</name>
</gene>
<sequence>MIYLIINDKHDHNIQKASPLPQQDILGKDTFLAYIERSTGVQVCLMNWSERIAHLLPNSCPLPGFISRFVKDYNIHLLGLDEEHWCELEGYNPTLGVLYTATQTRILYKPFINIERLPYETLRQHIIEDIMGDPREERYNLGNIDVQKRLIADRNITGEHLELMLLTYADKYGVDLTGSQYLILCYPSRYTAYDNEYQGLDITFDDLIKAAMVGNWLNRESALSNNSIN</sequence>
<dbReference type="Proteomes" id="UP000249547">
    <property type="component" value="Unassembled WGS sequence"/>
</dbReference>
<evidence type="ECO:0000313" key="1">
    <source>
        <dbReference type="EMBL" id="RAJ06791.1"/>
    </source>
</evidence>